<dbReference type="AlphaFoldDB" id="A0A2P8FI26"/>
<sequence>MSKIAKDKPPKHDLFTFSQDEDGVLQVKQHGEDALNKIFGSESPAVNESLFLQGYMTLKPCEVEDGTKDMRGFLPAIVREIAPRDGVERMLAVQMATTHVALIRQGGRMANAEQLPQFEAHERAYNKLARTYTSQVEALRKYRNGGKQTVTVQHVNVEDGGQAIVGNVDTRGRVAHEK</sequence>
<dbReference type="OrthoDB" id="7432673at2"/>
<reference evidence="1 2" key="1">
    <citation type="submission" date="2018-03" db="EMBL/GenBank/DDBJ databases">
        <title>Genomic Encyclopedia of Archaeal and Bacterial Type Strains, Phase II (KMG-II): from individual species to whole genera.</title>
        <authorList>
            <person name="Goeker M."/>
        </authorList>
    </citation>
    <scope>NUCLEOTIDE SEQUENCE [LARGE SCALE GENOMIC DNA]</scope>
    <source>
        <strain evidence="1 2">DSM 100673</strain>
    </source>
</reference>
<comment type="caution">
    <text evidence="1">The sequence shown here is derived from an EMBL/GenBank/DDBJ whole genome shotgun (WGS) entry which is preliminary data.</text>
</comment>
<accession>A0A2P8FI26</accession>
<dbReference type="RefSeq" id="WP_106607561.1">
    <property type="nucleotide sequence ID" value="NZ_PYGJ01000002.1"/>
</dbReference>
<evidence type="ECO:0000313" key="1">
    <source>
        <dbReference type="EMBL" id="PSL21382.1"/>
    </source>
</evidence>
<organism evidence="1 2">
    <name type="scientific">Shimia abyssi</name>
    <dbReference type="NCBI Taxonomy" id="1662395"/>
    <lineage>
        <taxon>Bacteria</taxon>
        <taxon>Pseudomonadati</taxon>
        <taxon>Pseudomonadota</taxon>
        <taxon>Alphaproteobacteria</taxon>
        <taxon>Rhodobacterales</taxon>
        <taxon>Roseobacteraceae</taxon>
    </lineage>
</organism>
<evidence type="ECO:0000313" key="2">
    <source>
        <dbReference type="Proteomes" id="UP000240418"/>
    </source>
</evidence>
<name>A0A2P8FI26_9RHOB</name>
<dbReference type="Proteomes" id="UP000240418">
    <property type="component" value="Unassembled WGS sequence"/>
</dbReference>
<dbReference type="EMBL" id="PYGJ01000002">
    <property type="protein sequence ID" value="PSL21382.1"/>
    <property type="molecule type" value="Genomic_DNA"/>
</dbReference>
<gene>
    <name evidence="1" type="ORF">CLV88_102502</name>
</gene>
<protein>
    <submittedName>
        <fullName evidence="1">Uncharacterized protein</fullName>
    </submittedName>
</protein>
<keyword evidence="2" id="KW-1185">Reference proteome</keyword>
<proteinExistence type="predicted"/>